<organism evidence="2">
    <name type="scientific">Klosneuvirus KNV1</name>
    <dbReference type="NCBI Taxonomy" id="1977640"/>
    <lineage>
        <taxon>Viruses</taxon>
        <taxon>Varidnaviria</taxon>
        <taxon>Bamfordvirae</taxon>
        <taxon>Nucleocytoviricota</taxon>
        <taxon>Megaviricetes</taxon>
        <taxon>Imitervirales</taxon>
        <taxon>Mimiviridae</taxon>
        <taxon>Klosneuvirinae</taxon>
        <taxon>Klosneuvirus</taxon>
    </lineage>
</organism>
<evidence type="ECO:0000313" key="2">
    <source>
        <dbReference type="EMBL" id="ARF11430.1"/>
    </source>
</evidence>
<dbReference type="Gene3D" id="3.30.420.60">
    <property type="entry name" value="eRF1 domain 2"/>
    <property type="match status" value="1"/>
</dbReference>
<reference evidence="2" key="1">
    <citation type="journal article" date="2017" name="Science">
        <title>Giant viruses with an expanded complement of translation system components.</title>
        <authorList>
            <person name="Schulz F."/>
            <person name="Yutin N."/>
            <person name="Ivanova N.N."/>
            <person name="Ortega D.R."/>
            <person name="Lee T.K."/>
            <person name="Vierheilig J."/>
            <person name="Daims H."/>
            <person name="Horn M."/>
            <person name="Wagner M."/>
            <person name="Jensen G.J."/>
            <person name="Kyrpides N.C."/>
            <person name="Koonin E.V."/>
            <person name="Woyke T."/>
        </authorList>
    </citation>
    <scope>NUCLEOTIDE SEQUENCE</scope>
    <source>
        <strain evidence="2">KNV1</strain>
    </source>
</reference>
<proteinExistence type="predicted"/>
<accession>A0A1V0SI83</accession>
<name>A0A1V0SI83_9VIRU</name>
<feature type="domain" description="eRF1" evidence="1">
    <location>
        <begin position="73"/>
        <end position="173"/>
    </location>
</feature>
<dbReference type="Pfam" id="PF03464">
    <property type="entry name" value="eRF1_2"/>
    <property type="match status" value="1"/>
</dbReference>
<dbReference type="PANTHER" id="PTHR10113">
    <property type="entry name" value="PEPTIDE CHAIN RELEASE FACTOR SUBUNIT 1"/>
    <property type="match status" value="1"/>
</dbReference>
<protein>
    <submittedName>
        <fullName evidence="2">Eukaryotic peptide chain release factor subunit 1</fullName>
    </submittedName>
</protein>
<dbReference type="InterPro" id="IPR004403">
    <property type="entry name" value="Peptide_chain-rel_eRF1/aRF1"/>
</dbReference>
<dbReference type="InterPro" id="IPR024049">
    <property type="entry name" value="eRF1_1_sf"/>
</dbReference>
<dbReference type="Gene3D" id="3.30.960.10">
    <property type="entry name" value="eRF1 domain 1"/>
    <property type="match status" value="1"/>
</dbReference>
<dbReference type="SUPFAM" id="SSF53137">
    <property type="entry name" value="Translational machinery components"/>
    <property type="match status" value="1"/>
</dbReference>
<dbReference type="InterPro" id="IPR005141">
    <property type="entry name" value="eRF1_2"/>
</dbReference>
<dbReference type="EMBL" id="KY684108">
    <property type="protein sequence ID" value="ARF11430.1"/>
    <property type="molecule type" value="Genomic_DNA"/>
</dbReference>
<dbReference type="SUPFAM" id="SSF55481">
    <property type="entry name" value="N-terminal domain of eukaryotic peptide chain release factor subunit 1, ERF1"/>
    <property type="match status" value="1"/>
</dbReference>
<evidence type="ECO:0000259" key="1">
    <source>
        <dbReference type="Pfam" id="PF03464"/>
    </source>
</evidence>
<sequence length="265" mass="30852">MFSVLNSDGAILFEPPKKISKSFYVCDKRFHLDSILEMYKEEHVNGIVFVTGDFYAGYKIIKTGNHLVYKKLFGQTDVHLPNRHNKGGQSSLRFAKIVKEMHQNYISKLSEQVIEHFMKNKTEYLINKLIIAGCGEKKYLLSNNSLIQQYFNDRLILINIANTNDEIIHQTIQSTINIFNQDKDNYYDKILDNIQDLMITNSDKLVFGFDDVIESINIFELEKIIIDESLKDMFNELELCKTELILIPSYKINKSGLNIIGIKWY</sequence>
<gene>
    <name evidence="2" type="ORF">Klosneuvirus_1_287</name>
</gene>
<dbReference type="InterPro" id="IPR042226">
    <property type="entry name" value="eFR1_2_sf"/>
</dbReference>